<dbReference type="InterPro" id="IPR036650">
    <property type="entry name" value="CAT_RNA-bd_dom_sf"/>
</dbReference>
<feature type="domain" description="CAT RNA-binding" evidence="1">
    <location>
        <begin position="3"/>
        <end position="39"/>
    </location>
</feature>
<gene>
    <name evidence="2" type="ORF">SAMN04489735_100461</name>
</gene>
<dbReference type="AlphaFoldDB" id="A0A1G7XNG4"/>
<reference evidence="2 3" key="1">
    <citation type="submission" date="2016-10" db="EMBL/GenBank/DDBJ databases">
        <authorList>
            <person name="de Groot N.N."/>
        </authorList>
    </citation>
    <scope>NUCLEOTIDE SEQUENCE [LARGE SCALE GENOMIC DNA]</scope>
    <source>
        <strain evidence="2 3">L 420-91</strain>
    </source>
</reference>
<dbReference type="SUPFAM" id="SSF50151">
    <property type="entry name" value="SacY-like RNA-binding domain"/>
    <property type="match status" value="1"/>
</dbReference>
<dbReference type="InterPro" id="IPR004341">
    <property type="entry name" value="CAT_RNA-bd_dom"/>
</dbReference>
<dbReference type="RefSeq" id="WP_236781884.1">
    <property type="nucleotide sequence ID" value="NZ_CP080764.1"/>
</dbReference>
<dbReference type="GeneID" id="97143528"/>
<sequence>MERKIVQVLSHNVVLAKLLSGNNSIVFGKGIGFKKKTGI</sequence>
<evidence type="ECO:0000259" key="1">
    <source>
        <dbReference type="SMART" id="SM01061"/>
    </source>
</evidence>
<dbReference type="Proteomes" id="UP000198956">
    <property type="component" value="Unassembled WGS sequence"/>
</dbReference>
<protein>
    <submittedName>
        <fullName evidence="2">CAT RNA binding domain-containing protein</fullName>
    </submittedName>
</protein>
<accession>A0A1G7XNG4</accession>
<organism evidence="2 3">
    <name type="scientific">Aneurinibacillus thermoaerophilus</name>
    <dbReference type="NCBI Taxonomy" id="143495"/>
    <lineage>
        <taxon>Bacteria</taxon>
        <taxon>Bacillati</taxon>
        <taxon>Bacillota</taxon>
        <taxon>Bacilli</taxon>
        <taxon>Bacillales</taxon>
        <taxon>Paenibacillaceae</taxon>
        <taxon>Aneurinibacillus group</taxon>
        <taxon>Aneurinibacillus</taxon>
    </lineage>
</organism>
<dbReference type="Pfam" id="PF03123">
    <property type="entry name" value="CAT_RBD"/>
    <property type="match status" value="1"/>
</dbReference>
<evidence type="ECO:0000313" key="2">
    <source>
        <dbReference type="EMBL" id="SDG85180.1"/>
    </source>
</evidence>
<dbReference type="EMBL" id="FNDE01000004">
    <property type="protein sequence ID" value="SDG85180.1"/>
    <property type="molecule type" value="Genomic_DNA"/>
</dbReference>
<evidence type="ECO:0000313" key="3">
    <source>
        <dbReference type="Proteomes" id="UP000198956"/>
    </source>
</evidence>
<name>A0A1G7XNG4_ANETH</name>
<dbReference type="Gene3D" id="2.30.24.10">
    <property type="entry name" value="CAT RNA-binding domain"/>
    <property type="match status" value="1"/>
</dbReference>
<dbReference type="SMART" id="SM01061">
    <property type="entry name" value="CAT_RBD"/>
    <property type="match status" value="1"/>
</dbReference>
<proteinExistence type="predicted"/>
<dbReference type="GO" id="GO:0003723">
    <property type="term" value="F:RNA binding"/>
    <property type="evidence" value="ECO:0007669"/>
    <property type="project" value="InterPro"/>
</dbReference>